<evidence type="ECO:0000313" key="8">
    <source>
        <dbReference type="EMBL" id="OAZ10251.1"/>
    </source>
</evidence>
<dbReference type="EMBL" id="JPVZ01000003">
    <property type="protein sequence ID" value="OAZ10251.1"/>
    <property type="molecule type" value="Genomic_DNA"/>
</dbReference>
<protein>
    <recommendedName>
        <fullName evidence="7">Single Cache domain-containing protein</fullName>
    </recommendedName>
</protein>
<name>A0A853L1U3_9PROT</name>
<comment type="caution">
    <text evidence="8">The sequence shown here is derived from an EMBL/GenBank/DDBJ whole genome shotgun (WGS) entry which is preliminary data.</text>
</comment>
<feature type="chain" id="PRO_5032459782" description="Single Cache domain-containing protein" evidence="6">
    <location>
        <begin position="27"/>
        <end position="156"/>
    </location>
</feature>
<dbReference type="SMART" id="SM01049">
    <property type="entry name" value="Cache_2"/>
    <property type="match status" value="1"/>
</dbReference>
<dbReference type="InterPro" id="IPR033480">
    <property type="entry name" value="sCache_2"/>
</dbReference>
<sequence>MNKVLRSFGAALASLLMVLSVSSAMAQDKEATAKDLVDKAIALYDDVGQEKSFDMFNDKSGEFVFDEFYVIVADGEKGTFLTHAINPKLVNNPGLWDLQDVNSKFIIRDMVETGKASPDGGWSNYTWTHPQTKKLAEKKTWVKAHDGKIFMVGYYD</sequence>
<evidence type="ECO:0000313" key="9">
    <source>
        <dbReference type="Proteomes" id="UP000094009"/>
    </source>
</evidence>
<dbReference type="Proteomes" id="UP000094009">
    <property type="component" value="Unassembled WGS sequence"/>
</dbReference>
<dbReference type="Gene3D" id="3.30.450.20">
    <property type="entry name" value="PAS domain"/>
    <property type="match status" value="1"/>
</dbReference>
<keyword evidence="6" id="KW-0732">Signal</keyword>
<proteinExistence type="predicted"/>
<dbReference type="Pfam" id="PF17200">
    <property type="entry name" value="sCache_2"/>
    <property type="match status" value="1"/>
</dbReference>
<comment type="subcellular location">
    <subcellularLocation>
        <location evidence="1">Cell membrane</location>
        <topology evidence="1">Multi-pass membrane protein</topology>
    </subcellularLocation>
</comment>
<evidence type="ECO:0000256" key="2">
    <source>
        <dbReference type="ARBA" id="ARBA00022475"/>
    </source>
</evidence>
<gene>
    <name evidence="8" type="ORF">TH4_08360</name>
</gene>
<keyword evidence="4" id="KW-1133">Transmembrane helix</keyword>
<keyword evidence="5" id="KW-0472">Membrane</keyword>
<feature type="signal peptide" evidence="6">
    <location>
        <begin position="1"/>
        <end position="26"/>
    </location>
</feature>
<evidence type="ECO:0000256" key="1">
    <source>
        <dbReference type="ARBA" id="ARBA00004651"/>
    </source>
</evidence>
<dbReference type="AlphaFoldDB" id="A0A853L1U3"/>
<evidence type="ECO:0000256" key="4">
    <source>
        <dbReference type="ARBA" id="ARBA00022989"/>
    </source>
</evidence>
<accession>A0A853L1U3</accession>
<feature type="domain" description="Single Cache" evidence="7">
    <location>
        <begin position="22"/>
        <end position="108"/>
    </location>
</feature>
<dbReference type="RefSeq" id="WP_008891347.1">
    <property type="nucleotide sequence ID" value="NZ_JPVZ01000003.1"/>
</dbReference>
<evidence type="ECO:0000256" key="3">
    <source>
        <dbReference type="ARBA" id="ARBA00022692"/>
    </source>
</evidence>
<evidence type="ECO:0000256" key="6">
    <source>
        <dbReference type="SAM" id="SignalP"/>
    </source>
</evidence>
<organism evidence="8 9">
    <name type="scientific">Thalassospira tepidiphila MCCC 1A03514</name>
    <dbReference type="NCBI Taxonomy" id="1177930"/>
    <lineage>
        <taxon>Bacteria</taxon>
        <taxon>Pseudomonadati</taxon>
        <taxon>Pseudomonadota</taxon>
        <taxon>Alphaproteobacteria</taxon>
        <taxon>Rhodospirillales</taxon>
        <taxon>Thalassospiraceae</taxon>
        <taxon>Thalassospira</taxon>
    </lineage>
</organism>
<dbReference type="GO" id="GO:0005886">
    <property type="term" value="C:plasma membrane"/>
    <property type="evidence" value="ECO:0007669"/>
    <property type="project" value="UniProtKB-SubCell"/>
</dbReference>
<evidence type="ECO:0000259" key="7">
    <source>
        <dbReference type="SMART" id="SM01049"/>
    </source>
</evidence>
<keyword evidence="2" id="KW-1003">Cell membrane</keyword>
<reference evidence="8 9" key="1">
    <citation type="submission" date="2014-07" db="EMBL/GenBank/DDBJ databases">
        <title>Draft genome sequence of Thalassospira tepidiphila 1-1B.</title>
        <authorList>
            <person name="Lai Q."/>
            <person name="Shao Z."/>
        </authorList>
    </citation>
    <scope>NUCLEOTIDE SEQUENCE [LARGE SCALE GENOMIC DNA]</scope>
    <source>
        <strain evidence="8 9">MCCC 1A03514</strain>
    </source>
</reference>
<keyword evidence="3" id="KW-0812">Transmembrane</keyword>
<evidence type="ECO:0000256" key="5">
    <source>
        <dbReference type="ARBA" id="ARBA00023136"/>
    </source>
</evidence>